<evidence type="ECO:0000256" key="3">
    <source>
        <dbReference type="ARBA" id="ARBA00022827"/>
    </source>
</evidence>
<dbReference type="GO" id="GO:0005737">
    <property type="term" value="C:cytoplasm"/>
    <property type="evidence" value="ECO:0007669"/>
    <property type="project" value="TreeGrafter"/>
</dbReference>
<protein>
    <submittedName>
        <fullName evidence="6">Apoptosis-inducing factor 2</fullName>
    </submittedName>
</protein>
<keyword evidence="3" id="KW-0274">FAD</keyword>
<comment type="caution">
    <text evidence="6">The sequence shown here is derived from an EMBL/GenBank/DDBJ whole genome shotgun (WGS) entry which is preliminary data.</text>
</comment>
<accession>A0A2S4L0G4</accession>
<dbReference type="STRING" id="94208.A0A2S4L0G4"/>
<organism evidence="6 7">
    <name type="scientific">Tolypocladium paradoxum</name>
    <dbReference type="NCBI Taxonomy" id="94208"/>
    <lineage>
        <taxon>Eukaryota</taxon>
        <taxon>Fungi</taxon>
        <taxon>Dikarya</taxon>
        <taxon>Ascomycota</taxon>
        <taxon>Pezizomycotina</taxon>
        <taxon>Sordariomycetes</taxon>
        <taxon>Hypocreomycetidae</taxon>
        <taxon>Hypocreales</taxon>
        <taxon>Ophiocordycipitaceae</taxon>
        <taxon>Tolypocladium</taxon>
    </lineage>
</organism>
<dbReference type="GO" id="GO:0004174">
    <property type="term" value="F:electron-transferring-flavoprotein dehydrogenase activity"/>
    <property type="evidence" value="ECO:0007669"/>
    <property type="project" value="TreeGrafter"/>
</dbReference>
<dbReference type="EMBL" id="PKSG01000383">
    <property type="protein sequence ID" value="POR35924.1"/>
    <property type="molecule type" value="Genomic_DNA"/>
</dbReference>
<dbReference type="OrthoDB" id="202203at2759"/>
<sequence>RELGRLGVDVRKGVRADGVGGGGGDGGRTRVTLSSGEELLTDLYLPTTGLVPNTGFLPADFLDGRRYVDVDECMRVPAAQDVWAIGDVVSKPRASYLNTDAQAAGVARNIELVLQGKDQQVVKKPPVDIFLCTTGRARGAGRFGPVPVPSLVVWAVKGRTLGMERTPKYVDGSMW</sequence>
<evidence type="ECO:0000313" key="7">
    <source>
        <dbReference type="Proteomes" id="UP000237481"/>
    </source>
</evidence>
<dbReference type="Pfam" id="PF07992">
    <property type="entry name" value="Pyr_redox_2"/>
    <property type="match status" value="1"/>
</dbReference>
<evidence type="ECO:0000256" key="1">
    <source>
        <dbReference type="ARBA" id="ARBA00006442"/>
    </source>
</evidence>
<keyword evidence="4" id="KW-0560">Oxidoreductase</keyword>
<dbReference type="Gene3D" id="3.50.50.100">
    <property type="match status" value="1"/>
</dbReference>
<dbReference type="PANTHER" id="PTHR43735">
    <property type="entry name" value="APOPTOSIS-INDUCING FACTOR 1"/>
    <property type="match status" value="1"/>
</dbReference>
<dbReference type="InterPro" id="IPR023753">
    <property type="entry name" value="FAD/NAD-binding_dom"/>
</dbReference>
<proteinExistence type="inferred from homology"/>
<evidence type="ECO:0000256" key="4">
    <source>
        <dbReference type="ARBA" id="ARBA00023002"/>
    </source>
</evidence>
<dbReference type="AlphaFoldDB" id="A0A2S4L0G4"/>
<dbReference type="InterPro" id="IPR036188">
    <property type="entry name" value="FAD/NAD-bd_sf"/>
</dbReference>
<keyword evidence="7" id="KW-1185">Reference proteome</keyword>
<reference evidence="6 7" key="1">
    <citation type="submission" date="2018-01" db="EMBL/GenBank/DDBJ databases">
        <title>Harnessing the power of phylogenomics to disentangle the directionality and signatures of interkingdom host jumping in the parasitic fungal genus Tolypocladium.</title>
        <authorList>
            <person name="Quandt C.A."/>
            <person name="Patterson W."/>
            <person name="Spatafora J.W."/>
        </authorList>
    </citation>
    <scope>NUCLEOTIDE SEQUENCE [LARGE SCALE GENOMIC DNA]</scope>
    <source>
        <strain evidence="6 7">NRBC 100945</strain>
    </source>
</reference>
<keyword evidence="2" id="KW-0285">Flavoprotein</keyword>
<gene>
    <name evidence="6" type="ORF">TPAR_03869</name>
</gene>
<feature type="non-terminal residue" evidence="6">
    <location>
        <position position="1"/>
    </location>
</feature>
<dbReference type="PANTHER" id="PTHR43735:SF3">
    <property type="entry name" value="FERROPTOSIS SUPPRESSOR PROTEIN 1"/>
    <property type="match status" value="1"/>
</dbReference>
<dbReference type="GO" id="GO:0050660">
    <property type="term" value="F:flavin adenine dinucleotide binding"/>
    <property type="evidence" value="ECO:0007669"/>
    <property type="project" value="TreeGrafter"/>
</dbReference>
<comment type="similarity">
    <text evidence="1">Belongs to the FAD-dependent oxidoreductase family.</text>
</comment>
<evidence type="ECO:0000313" key="6">
    <source>
        <dbReference type="EMBL" id="POR35924.1"/>
    </source>
</evidence>
<dbReference type="Proteomes" id="UP000237481">
    <property type="component" value="Unassembled WGS sequence"/>
</dbReference>
<dbReference type="SUPFAM" id="SSF51905">
    <property type="entry name" value="FAD/NAD(P)-binding domain"/>
    <property type="match status" value="1"/>
</dbReference>
<feature type="domain" description="FAD/NAD(P)-binding" evidence="5">
    <location>
        <begin position="3"/>
        <end position="93"/>
    </location>
</feature>
<name>A0A2S4L0G4_9HYPO</name>
<evidence type="ECO:0000256" key="2">
    <source>
        <dbReference type="ARBA" id="ARBA00022630"/>
    </source>
</evidence>
<evidence type="ECO:0000259" key="5">
    <source>
        <dbReference type="Pfam" id="PF07992"/>
    </source>
</evidence>